<gene>
    <name evidence="1" type="ORF">NQ317_014729</name>
</gene>
<evidence type="ECO:0000313" key="2">
    <source>
        <dbReference type="Proteomes" id="UP001162164"/>
    </source>
</evidence>
<accession>A0ABQ9J2T5</accession>
<comment type="caution">
    <text evidence="1">The sequence shown here is derived from an EMBL/GenBank/DDBJ whole genome shotgun (WGS) entry which is preliminary data.</text>
</comment>
<sequence>PSNVNGQNVLISQEQQRKMYDTLNTSIMGMQNNPWANDQQHGNFIQAQKQFIPGGVMFTFNSQPPPSESRIYDATATPSRIYAATNPRCCCTSPIQNLNTFIPSTLEQQIAISGIQKHGLESLQYQQQLANNPFQLKFHHNKMTSCSDLLNGITQMPGSRE</sequence>
<keyword evidence="2" id="KW-1185">Reference proteome</keyword>
<protein>
    <submittedName>
        <fullName evidence="1">Uncharacterized protein</fullName>
    </submittedName>
</protein>
<feature type="non-terminal residue" evidence="1">
    <location>
        <position position="1"/>
    </location>
</feature>
<reference evidence="1" key="1">
    <citation type="journal article" date="2023" name="Insect Mol. Biol.">
        <title>Genome sequencing provides insights into the evolution of gene families encoding plant cell wall-degrading enzymes in longhorned beetles.</title>
        <authorList>
            <person name="Shin N.R."/>
            <person name="Okamura Y."/>
            <person name="Kirsch R."/>
            <person name="Pauchet Y."/>
        </authorList>
    </citation>
    <scope>NUCLEOTIDE SEQUENCE</scope>
    <source>
        <strain evidence="1">MMC_N1</strain>
    </source>
</reference>
<dbReference type="EMBL" id="JAPWTJ010001455">
    <property type="protein sequence ID" value="KAJ8971609.1"/>
    <property type="molecule type" value="Genomic_DNA"/>
</dbReference>
<organism evidence="1 2">
    <name type="scientific">Molorchus minor</name>
    <dbReference type="NCBI Taxonomy" id="1323400"/>
    <lineage>
        <taxon>Eukaryota</taxon>
        <taxon>Metazoa</taxon>
        <taxon>Ecdysozoa</taxon>
        <taxon>Arthropoda</taxon>
        <taxon>Hexapoda</taxon>
        <taxon>Insecta</taxon>
        <taxon>Pterygota</taxon>
        <taxon>Neoptera</taxon>
        <taxon>Endopterygota</taxon>
        <taxon>Coleoptera</taxon>
        <taxon>Polyphaga</taxon>
        <taxon>Cucujiformia</taxon>
        <taxon>Chrysomeloidea</taxon>
        <taxon>Cerambycidae</taxon>
        <taxon>Lamiinae</taxon>
        <taxon>Monochamini</taxon>
        <taxon>Molorchus</taxon>
    </lineage>
</organism>
<proteinExistence type="predicted"/>
<name>A0ABQ9J2T5_9CUCU</name>
<evidence type="ECO:0000313" key="1">
    <source>
        <dbReference type="EMBL" id="KAJ8971609.1"/>
    </source>
</evidence>
<dbReference type="Proteomes" id="UP001162164">
    <property type="component" value="Unassembled WGS sequence"/>
</dbReference>